<protein>
    <submittedName>
        <fullName evidence="1">Uncharacterized protein</fullName>
    </submittedName>
</protein>
<name>A0A6A4I871_9AGAR</name>
<sequence length="161" mass="18258">MVSCARIIGEIKRLVEKDKAPDEVFRQILEARLWNQGPIIHTAAQWVPCCEVSEFITMQNLRLHEIPIQASRRRATKTPFKVKIGTGTLTPLLLPQVLVKDGVFNVRFPRMNKPPRRKTFRVETKFIQMIAVRGTSEVSCKNQLALESAAHAQAWNACAPI</sequence>
<evidence type="ECO:0000313" key="1">
    <source>
        <dbReference type="EMBL" id="KAE9405588.1"/>
    </source>
</evidence>
<dbReference type="AlphaFoldDB" id="A0A6A4I871"/>
<accession>A0A6A4I871</accession>
<proteinExistence type="predicted"/>
<organism evidence="1 2">
    <name type="scientific">Gymnopus androsaceus JB14</name>
    <dbReference type="NCBI Taxonomy" id="1447944"/>
    <lineage>
        <taxon>Eukaryota</taxon>
        <taxon>Fungi</taxon>
        <taxon>Dikarya</taxon>
        <taxon>Basidiomycota</taxon>
        <taxon>Agaricomycotina</taxon>
        <taxon>Agaricomycetes</taxon>
        <taxon>Agaricomycetidae</taxon>
        <taxon>Agaricales</taxon>
        <taxon>Marasmiineae</taxon>
        <taxon>Omphalotaceae</taxon>
        <taxon>Gymnopus</taxon>
    </lineage>
</organism>
<dbReference type="EMBL" id="ML769408">
    <property type="protein sequence ID" value="KAE9405588.1"/>
    <property type="molecule type" value="Genomic_DNA"/>
</dbReference>
<evidence type="ECO:0000313" key="2">
    <source>
        <dbReference type="Proteomes" id="UP000799118"/>
    </source>
</evidence>
<reference evidence="1" key="1">
    <citation type="journal article" date="2019" name="Environ. Microbiol.">
        <title>Fungal ecological strategies reflected in gene transcription - a case study of two litter decomposers.</title>
        <authorList>
            <person name="Barbi F."/>
            <person name="Kohler A."/>
            <person name="Barry K."/>
            <person name="Baskaran P."/>
            <person name="Daum C."/>
            <person name="Fauchery L."/>
            <person name="Ihrmark K."/>
            <person name="Kuo A."/>
            <person name="LaButti K."/>
            <person name="Lipzen A."/>
            <person name="Morin E."/>
            <person name="Grigoriev I.V."/>
            <person name="Henrissat B."/>
            <person name="Lindahl B."/>
            <person name="Martin F."/>
        </authorList>
    </citation>
    <scope>NUCLEOTIDE SEQUENCE</scope>
    <source>
        <strain evidence="1">JB14</strain>
    </source>
</reference>
<gene>
    <name evidence="1" type="ORF">BT96DRAFT_934824</name>
</gene>
<keyword evidence="2" id="KW-1185">Reference proteome</keyword>
<dbReference type="Proteomes" id="UP000799118">
    <property type="component" value="Unassembled WGS sequence"/>
</dbReference>